<comment type="caution">
    <text evidence="2">The sequence shown here is derived from an EMBL/GenBank/DDBJ whole genome shotgun (WGS) entry which is preliminary data.</text>
</comment>
<dbReference type="AlphaFoldDB" id="A0A2I0LHE1"/>
<feature type="compositionally biased region" description="Pro residues" evidence="1">
    <location>
        <begin position="45"/>
        <end position="57"/>
    </location>
</feature>
<accession>A0A2I0LHE1</accession>
<name>A0A2I0LHE1_COLLI</name>
<keyword evidence="3" id="KW-1185">Reference proteome</keyword>
<gene>
    <name evidence="2" type="ORF">A306_00015097</name>
</gene>
<feature type="non-terminal residue" evidence="2">
    <location>
        <position position="1"/>
    </location>
</feature>
<evidence type="ECO:0000313" key="2">
    <source>
        <dbReference type="EMBL" id="PKK16854.1"/>
    </source>
</evidence>
<proteinExistence type="predicted"/>
<feature type="compositionally biased region" description="Low complexity" evidence="1">
    <location>
        <begin position="88"/>
        <end position="98"/>
    </location>
</feature>
<organism evidence="2 3">
    <name type="scientific">Columba livia</name>
    <name type="common">Rock dove</name>
    <dbReference type="NCBI Taxonomy" id="8932"/>
    <lineage>
        <taxon>Eukaryota</taxon>
        <taxon>Metazoa</taxon>
        <taxon>Chordata</taxon>
        <taxon>Craniata</taxon>
        <taxon>Vertebrata</taxon>
        <taxon>Euteleostomi</taxon>
        <taxon>Archelosauria</taxon>
        <taxon>Archosauria</taxon>
        <taxon>Dinosauria</taxon>
        <taxon>Saurischia</taxon>
        <taxon>Theropoda</taxon>
        <taxon>Coelurosauria</taxon>
        <taxon>Aves</taxon>
        <taxon>Neognathae</taxon>
        <taxon>Neoaves</taxon>
        <taxon>Columbimorphae</taxon>
        <taxon>Columbiformes</taxon>
        <taxon>Columbidae</taxon>
        <taxon>Columba</taxon>
    </lineage>
</organism>
<reference evidence="2 3" key="1">
    <citation type="journal article" date="2013" name="Science">
        <title>Genomic diversity and evolution of the head crest in the rock pigeon.</title>
        <authorList>
            <person name="Shapiro M.D."/>
            <person name="Kronenberg Z."/>
            <person name="Li C."/>
            <person name="Domyan E.T."/>
            <person name="Pan H."/>
            <person name="Campbell M."/>
            <person name="Tan H."/>
            <person name="Huff C.D."/>
            <person name="Hu H."/>
            <person name="Vickrey A.I."/>
            <person name="Nielsen S.C."/>
            <person name="Stringham S.A."/>
            <person name="Hu H."/>
            <person name="Willerslev E."/>
            <person name="Gilbert M.T."/>
            <person name="Yandell M."/>
            <person name="Zhang G."/>
            <person name="Wang J."/>
        </authorList>
    </citation>
    <scope>NUCLEOTIDE SEQUENCE [LARGE SCALE GENOMIC DNA]</scope>
    <source>
        <tissue evidence="2">Blood</tissue>
    </source>
</reference>
<evidence type="ECO:0000256" key="1">
    <source>
        <dbReference type="SAM" id="MobiDB-lite"/>
    </source>
</evidence>
<evidence type="ECO:0000313" key="3">
    <source>
        <dbReference type="Proteomes" id="UP000053872"/>
    </source>
</evidence>
<sequence>PDWSVLVRTGRGAGVRELRGDGDAAVAPGRHRPLPVQRLRALPPAQRPQPAPHPPQEAPAGEQTRRHRLQQLPNQHHDPVAPQPPRGPRLQRLRPLLQTAPRETPKNPLFHPKNPLFHPQNPLFPPQTRPFASVQLISGARVPR</sequence>
<dbReference type="Proteomes" id="UP000053872">
    <property type="component" value="Unassembled WGS sequence"/>
</dbReference>
<dbReference type="InParanoid" id="A0A2I0LHE1"/>
<dbReference type="EMBL" id="AKCR02000710">
    <property type="protein sequence ID" value="PKK16854.1"/>
    <property type="molecule type" value="Genomic_DNA"/>
</dbReference>
<feature type="region of interest" description="Disordered" evidence="1">
    <location>
        <begin position="16"/>
        <end position="129"/>
    </location>
</feature>
<protein>
    <submittedName>
        <fullName evidence="2">Erythroid transcription factor-like</fullName>
    </submittedName>
</protein>